<dbReference type="EMBL" id="AZBU02000011">
    <property type="protein sequence ID" value="TKR60779.1"/>
    <property type="molecule type" value="Genomic_DNA"/>
</dbReference>
<dbReference type="Pfam" id="PF14214">
    <property type="entry name" value="Helitron_like_N"/>
    <property type="match status" value="1"/>
</dbReference>
<dbReference type="OrthoDB" id="5864302at2759"/>
<dbReference type="InterPro" id="IPR025476">
    <property type="entry name" value="Helitron_helicase-like"/>
</dbReference>
<dbReference type="Proteomes" id="UP000298663">
    <property type="component" value="Unassembled WGS sequence"/>
</dbReference>
<dbReference type="AlphaFoldDB" id="A0A4U5LX34"/>
<dbReference type="STRING" id="34508.A0A4U5LX34"/>
<accession>A0A4U5LX34</accession>
<sequence length="123" mass="14133">MSYPLFFANGGFERRDFSPILHGGRLFQQFLVDGFVKVEQERLEWQRQNQDTLRADSYLGLHDYLDRQSELQGVPRGKTVILASSFNGGDRYFTQAYQDANGDCKRVWNAGFVRDIHVQPGVA</sequence>
<reference evidence="2 3" key="2">
    <citation type="journal article" date="2019" name="G3 (Bethesda)">
        <title>Hybrid Assembly of the Genome of the Entomopathogenic Nematode Steinernema carpocapsae Identifies the X-Chromosome.</title>
        <authorList>
            <person name="Serra L."/>
            <person name="Macchietto M."/>
            <person name="Macias-Munoz A."/>
            <person name="McGill C.J."/>
            <person name="Rodriguez I.M."/>
            <person name="Rodriguez B."/>
            <person name="Murad R."/>
            <person name="Mortazavi A."/>
        </authorList>
    </citation>
    <scope>NUCLEOTIDE SEQUENCE [LARGE SCALE GENOMIC DNA]</scope>
    <source>
        <strain evidence="2 3">ALL</strain>
    </source>
</reference>
<keyword evidence="3" id="KW-1185">Reference proteome</keyword>
<feature type="domain" description="Helitron helicase-like" evidence="1">
    <location>
        <begin position="15"/>
        <end position="107"/>
    </location>
</feature>
<reference evidence="2 3" key="1">
    <citation type="journal article" date="2015" name="Genome Biol.">
        <title>Comparative genomics of Steinernema reveals deeply conserved gene regulatory networks.</title>
        <authorList>
            <person name="Dillman A.R."/>
            <person name="Macchietto M."/>
            <person name="Porter C.F."/>
            <person name="Rogers A."/>
            <person name="Williams B."/>
            <person name="Antoshechkin I."/>
            <person name="Lee M.M."/>
            <person name="Goodwin Z."/>
            <person name="Lu X."/>
            <person name="Lewis E.E."/>
            <person name="Goodrich-Blair H."/>
            <person name="Stock S.P."/>
            <person name="Adams B.J."/>
            <person name="Sternberg P.W."/>
            <person name="Mortazavi A."/>
        </authorList>
    </citation>
    <scope>NUCLEOTIDE SEQUENCE [LARGE SCALE GENOMIC DNA]</scope>
    <source>
        <strain evidence="2 3">ALL</strain>
    </source>
</reference>
<name>A0A4U5LX34_STECR</name>
<comment type="caution">
    <text evidence="2">The sequence shown here is derived from an EMBL/GenBank/DDBJ whole genome shotgun (WGS) entry which is preliminary data.</text>
</comment>
<organism evidence="2 3">
    <name type="scientific">Steinernema carpocapsae</name>
    <name type="common">Entomopathogenic nematode</name>
    <dbReference type="NCBI Taxonomy" id="34508"/>
    <lineage>
        <taxon>Eukaryota</taxon>
        <taxon>Metazoa</taxon>
        <taxon>Ecdysozoa</taxon>
        <taxon>Nematoda</taxon>
        <taxon>Chromadorea</taxon>
        <taxon>Rhabditida</taxon>
        <taxon>Tylenchina</taxon>
        <taxon>Panagrolaimomorpha</taxon>
        <taxon>Strongyloidoidea</taxon>
        <taxon>Steinernematidae</taxon>
        <taxon>Steinernema</taxon>
    </lineage>
</organism>
<dbReference type="PANTHER" id="PTHR45786">
    <property type="entry name" value="DNA BINDING PROTEIN-LIKE"/>
    <property type="match status" value="1"/>
</dbReference>
<protein>
    <recommendedName>
        <fullName evidence="1">Helitron helicase-like domain-containing protein</fullName>
    </recommendedName>
</protein>
<dbReference type="PANTHER" id="PTHR45786:SF74">
    <property type="entry name" value="ATP-DEPENDENT DNA HELICASE"/>
    <property type="match status" value="1"/>
</dbReference>
<gene>
    <name evidence="2" type="ORF">L596_027974</name>
</gene>
<evidence type="ECO:0000313" key="2">
    <source>
        <dbReference type="EMBL" id="TKR60779.1"/>
    </source>
</evidence>
<evidence type="ECO:0000313" key="3">
    <source>
        <dbReference type="Proteomes" id="UP000298663"/>
    </source>
</evidence>
<proteinExistence type="predicted"/>
<evidence type="ECO:0000259" key="1">
    <source>
        <dbReference type="Pfam" id="PF14214"/>
    </source>
</evidence>